<feature type="transmembrane region" description="Helical" evidence="9">
    <location>
        <begin position="588"/>
        <end position="610"/>
    </location>
</feature>
<feature type="transmembrane region" description="Helical" evidence="9">
    <location>
        <begin position="1203"/>
        <end position="1222"/>
    </location>
</feature>
<feature type="coiled-coil region" evidence="7">
    <location>
        <begin position="376"/>
        <end position="410"/>
    </location>
</feature>
<feature type="transmembrane region" description="Helical" evidence="9">
    <location>
        <begin position="1169"/>
        <end position="1191"/>
    </location>
</feature>
<dbReference type="InterPro" id="IPR018247">
    <property type="entry name" value="EF_Hand_1_Ca_BS"/>
</dbReference>
<feature type="transmembrane region" description="Helical" evidence="9">
    <location>
        <begin position="198"/>
        <end position="218"/>
    </location>
</feature>
<dbReference type="InterPro" id="IPR027359">
    <property type="entry name" value="Volt_channel_dom_sf"/>
</dbReference>
<keyword evidence="6 9" id="KW-0472">Membrane</keyword>
<dbReference type="InterPro" id="IPR058542">
    <property type="entry name" value="IQ_SCN5A_C"/>
</dbReference>
<evidence type="ECO:0000256" key="6">
    <source>
        <dbReference type="ARBA" id="ARBA00023136"/>
    </source>
</evidence>
<dbReference type="PANTHER" id="PTHR10037:SF288">
    <property type="entry name" value="SODIUM CHANNEL PROTEIN PARA"/>
    <property type="match status" value="1"/>
</dbReference>
<dbReference type="Ensembl" id="ENSAPET00000016528.1">
    <property type="protein sequence ID" value="ENSAPEP00000016092.1"/>
    <property type="gene ID" value="ENSAPEG00000011182.1"/>
</dbReference>
<keyword evidence="7" id="KW-0175">Coiled coil</keyword>
<feature type="transmembrane region" description="Helical" evidence="9">
    <location>
        <begin position="1242"/>
        <end position="1268"/>
    </location>
</feature>
<evidence type="ECO:0000256" key="2">
    <source>
        <dbReference type="ARBA" id="ARBA00004236"/>
    </source>
</evidence>
<feature type="transmembrane region" description="Helical" evidence="9">
    <location>
        <begin position="888"/>
        <end position="915"/>
    </location>
</feature>
<evidence type="ECO:0000256" key="4">
    <source>
        <dbReference type="ARBA" id="ARBA00022692"/>
    </source>
</evidence>
<organism evidence="11 12">
    <name type="scientific">Amphiprion percula</name>
    <name type="common">Orange clownfish</name>
    <name type="synonym">Lutjanus percula</name>
    <dbReference type="NCBI Taxonomy" id="161767"/>
    <lineage>
        <taxon>Eukaryota</taxon>
        <taxon>Metazoa</taxon>
        <taxon>Chordata</taxon>
        <taxon>Craniata</taxon>
        <taxon>Vertebrata</taxon>
        <taxon>Euteleostomi</taxon>
        <taxon>Actinopterygii</taxon>
        <taxon>Neopterygii</taxon>
        <taxon>Teleostei</taxon>
        <taxon>Neoteleostei</taxon>
        <taxon>Acanthomorphata</taxon>
        <taxon>Ovalentaria</taxon>
        <taxon>Pomacentridae</taxon>
        <taxon>Amphiprion</taxon>
    </lineage>
</organism>
<feature type="domain" description="EF-hand" evidence="10">
    <location>
        <begin position="1389"/>
        <end position="1424"/>
    </location>
</feature>
<feature type="transmembrane region" description="Helical" evidence="9">
    <location>
        <begin position="463"/>
        <end position="483"/>
    </location>
</feature>
<dbReference type="SUPFAM" id="SSF81324">
    <property type="entry name" value="Voltage-gated potassium channels"/>
    <property type="match status" value="4"/>
</dbReference>
<dbReference type="Gene3D" id="1.10.287.70">
    <property type="match status" value="4"/>
</dbReference>
<evidence type="ECO:0000256" key="1">
    <source>
        <dbReference type="ARBA" id="ARBA00004141"/>
    </source>
</evidence>
<dbReference type="Gene3D" id="1.20.5.1190">
    <property type="entry name" value="iswi atpase"/>
    <property type="match status" value="1"/>
</dbReference>
<reference evidence="11" key="3">
    <citation type="submission" date="2025-09" db="UniProtKB">
        <authorList>
            <consortium name="Ensembl"/>
        </authorList>
    </citation>
    <scope>IDENTIFICATION</scope>
</reference>
<reference evidence="11 12" key="1">
    <citation type="submission" date="2018-03" db="EMBL/GenBank/DDBJ databases">
        <title>Finding Nemo's genes: A chromosome-scale reference assembly of the genome of the orange clownfish Amphiprion percula.</title>
        <authorList>
            <person name="Lehmann R."/>
        </authorList>
    </citation>
    <scope>NUCLEOTIDE SEQUENCE</scope>
</reference>
<sequence>IMSLLPPVGTELFRRFTPASLEKIRERHEAEERKQQSDQVPINTRTFMVLSKDNIIHRFNCESACFLLSPFNLLRRFSIKIFMLLTILTNCCFMLIKIKSPVLSGILEMIFMVIYTLDVLVKVVSRGFCLGRFTFLRDPWNWLDLLILTTGCVTTFVDLAKFSVLITIPRVLKIFTIIPGGCKTVEALLQLVKRLADVIILMAFCLSILAMIGLQLFMGNLRQKCIIWPPPLMENITAGYHDNMTWSGDFDFHSYINDPVNHYHMPGHLDALLCGNSSDSGMCPEGTVCLRDGRNPTYGYTNFDSFGWSLLSVIRLMTHDFWENLLHSTLIRRYGTTGKSYATVFVVIFFPGCFFVVSLILAVVAMAMAEREEAGAAEAKQKEEEFSRIVEVLKEKEEEEEVRVSSLSQQHSQLRQPIRRSLTSLHTRRSPVREPSRCSFIHVFLQGDCCGCWRWIKQRCYTFIMNPCFDLGIVLCLVLNTVFMAMEHYPMTPSMEEHLSISELVFTFIFTAEMILKLVALDGWMDGWMDGCLIVSSPVSLYLHLSLYILTCLLMSSPVCFPIQLRVVRLARWWPSFHMFLKMIQSSVGNVALVLLFLLFLSVVVGMQLFQRDYKDQVCRIAMDCELPRWHMHDFFHTLMVIFRVLCGEWVEILWDCMEVSGQATCLVFFMTVMVIGHLLVLVLFLNLLIKSFSLEKLYSPEEKGRNNLQTAITKSSTWILDHIWTFQGKKNHVDPDHKEIRSLAHILSTAADKDNRKEYVALDFVTSDQPAVNGNHDNHDRAPVAEAEVEFNSPESEEEKEQRPISDHYWLFSGCCCPFQSVDTSQGPLRIWSNFRRACLLIVQHKLFEGFIVFIILLSSVALAVQSCRRFLDTMLLKWIAFGFKKYFSSFWCWLDFLILDVSLVSLLLSWMGFNTQYLRTLRTLRVPSRFQGMKVLVVTLPAMLQVLLVVLTVWLIFAILGVNLFAGKFYYCFNETSEEYFLPAVVNNKTECYFLIESNMTEIRWKNTKFNFDSVASSYVALLLLAMSHSWYDIIYTSMDSRKVEDQPVYETNLYMYLYFMCFITIGCYFTFSFFIRSFISALQQQRHKTGNHVFMTEQQHKFSTSMKTLFSEPNKDVQRPQNQCHARLFDVVTAPCFEIFMGMVICLNMVALMVETYEQSWEKEVVLYWFHFILLLIFLLEFFLKIIALRRHYFSSCTNIVDFVILIVCIAGLFVADLVEKYFVSPQLFAVLRLTRIRMLIVGFVMSLPALVNIGLLLFLLVFTFSVVGMFNFAYVRKEALINDLLNFETFGNSMLSMMMVTTSSAWDGLLFPIMNTPPDCDPLKEHPGSVVVGDCGSPVVGIIFFATYINLFFLLVLYLFSAVVLETFNTRSPEDPEDLKLLSDHHLQMFYKTWRKFDPDASQLIEYSELSDFCNALQDPLRIPKPNNIKLIQMDLPLLPGDQVHYVDVLQALTLFGKSGQSDALRARLEEKFFTNPSKVSQEPISSTLQRKQEEVAASVIQRAYRKHLLQDAGDKETSHPAGGWAFRHVTETLMDRRSTERECSTRQWEPQKDEAAQRSADTDGTLQMRTLLFPRRKSQLFTQQSRQQHLLSSTQLY</sequence>
<evidence type="ECO:0000256" key="8">
    <source>
        <dbReference type="SAM" id="MobiDB-lite"/>
    </source>
</evidence>
<dbReference type="GO" id="GO:0001518">
    <property type="term" value="C:voltage-gated sodium channel complex"/>
    <property type="evidence" value="ECO:0007669"/>
    <property type="project" value="TreeGrafter"/>
</dbReference>
<feature type="transmembrane region" description="Helical" evidence="9">
    <location>
        <begin position="1131"/>
        <end position="1157"/>
    </location>
</feature>
<keyword evidence="3" id="KW-1003">Cell membrane</keyword>
<dbReference type="Proteomes" id="UP000265080">
    <property type="component" value="Chromosome 4"/>
</dbReference>
<dbReference type="FunFam" id="1.10.287.70:FF:000117">
    <property type="entry name" value="Voltage-gated Ca2+ channel, alpha subunit"/>
    <property type="match status" value="1"/>
</dbReference>
<dbReference type="PROSITE" id="PS00018">
    <property type="entry name" value="EF_HAND_1"/>
    <property type="match status" value="1"/>
</dbReference>
<dbReference type="Pfam" id="PF24609">
    <property type="entry name" value="IQ_SCN5A_C"/>
    <property type="match status" value="1"/>
</dbReference>
<dbReference type="GO" id="GO:0086010">
    <property type="term" value="P:membrane depolarization during action potential"/>
    <property type="evidence" value="ECO:0007669"/>
    <property type="project" value="TreeGrafter"/>
</dbReference>
<feature type="transmembrane region" description="Helical" evidence="9">
    <location>
        <begin position="504"/>
        <end position="525"/>
    </location>
</feature>
<feature type="transmembrane region" description="Helical" evidence="9">
    <location>
        <begin position="1343"/>
        <end position="1369"/>
    </location>
</feature>
<feature type="transmembrane region" description="Helical" evidence="9">
    <location>
        <begin position="341"/>
        <end position="368"/>
    </location>
</feature>
<dbReference type="Gene3D" id="1.10.238.10">
    <property type="entry name" value="EF-hand"/>
    <property type="match status" value="1"/>
</dbReference>
<feature type="transmembrane region" description="Helical" evidence="9">
    <location>
        <begin position="142"/>
        <end position="166"/>
    </location>
</feature>
<evidence type="ECO:0000256" key="7">
    <source>
        <dbReference type="SAM" id="Coils"/>
    </source>
</evidence>
<keyword evidence="4 9" id="KW-0812">Transmembrane</keyword>
<dbReference type="STRING" id="161767.ENSAPEP00000016092"/>
<dbReference type="InterPro" id="IPR002048">
    <property type="entry name" value="EF_hand_dom"/>
</dbReference>
<feature type="transmembrane region" description="Helical" evidence="9">
    <location>
        <begin position="667"/>
        <end position="690"/>
    </location>
</feature>
<feature type="transmembrane region" description="Helical" evidence="9">
    <location>
        <begin position="935"/>
        <end position="962"/>
    </location>
</feature>
<dbReference type="GeneTree" id="ENSGT00940000167873"/>
<dbReference type="GO" id="GO:0019228">
    <property type="term" value="P:neuronal action potential"/>
    <property type="evidence" value="ECO:0007669"/>
    <property type="project" value="TreeGrafter"/>
</dbReference>
<feature type="transmembrane region" description="Helical" evidence="9">
    <location>
        <begin position="77"/>
        <end position="96"/>
    </location>
</feature>
<feature type="transmembrane region" description="Helical" evidence="9">
    <location>
        <begin position="1012"/>
        <end position="1034"/>
    </location>
</feature>
<dbReference type="PROSITE" id="PS50222">
    <property type="entry name" value="EF_HAND_2"/>
    <property type="match status" value="1"/>
</dbReference>
<evidence type="ECO:0000313" key="11">
    <source>
        <dbReference type="Ensembl" id="ENSAPEP00000016092.1"/>
    </source>
</evidence>
<evidence type="ECO:0000256" key="9">
    <source>
        <dbReference type="SAM" id="Phobius"/>
    </source>
</evidence>
<feature type="transmembrane region" description="Helical" evidence="9">
    <location>
        <begin position="1058"/>
        <end position="1082"/>
    </location>
</feature>
<accession>A0A3P8SVJ8</accession>
<reference evidence="11" key="2">
    <citation type="submission" date="2025-08" db="UniProtKB">
        <authorList>
            <consortium name="Ensembl"/>
        </authorList>
    </citation>
    <scope>IDENTIFICATION</scope>
</reference>
<dbReference type="InterPro" id="IPR005821">
    <property type="entry name" value="Ion_trans_dom"/>
</dbReference>
<protein>
    <recommendedName>
        <fullName evidence="10">EF-hand domain-containing protein</fullName>
    </recommendedName>
</protein>
<feature type="transmembrane region" description="Helical" evidence="9">
    <location>
        <begin position="545"/>
        <end position="567"/>
    </location>
</feature>
<feature type="region of interest" description="Disordered" evidence="8">
    <location>
        <begin position="1541"/>
        <end position="1570"/>
    </location>
</feature>
<dbReference type="InterPro" id="IPR043203">
    <property type="entry name" value="VGCC_Ca_Na"/>
</dbReference>
<evidence type="ECO:0000313" key="12">
    <source>
        <dbReference type="Proteomes" id="UP000265080"/>
    </source>
</evidence>
<proteinExistence type="predicted"/>
<comment type="subcellular location">
    <subcellularLocation>
        <location evidence="2">Cell membrane</location>
    </subcellularLocation>
    <subcellularLocation>
        <location evidence="1">Membrane</location>
        <topology evidence="1">Multi-pass membrane protein</topology>
    </subcellularLocation>
</comment>
<dbReference type="PANTHER" id="PTHR10037">
    <property type="entry name" value="VOLTAGE-GATED CATION CHANNEL CALCIUM AND SODIUM"/>
    <property type="match status" value="1"/>
</dbReference>
<keyword evidence="12" id="KW-1185">Reference proteome</keyword>
<feature type="transmembrane region" description="Helical" evidence="9">
    <location>
        <begin position="1289"/>
        <end position="1310"/>
    </location>
</feature>
<evidence type="ECO:0000256" key="5">
    <source>
        <dbReference type="ARBA" id="ARBA00022989"/>
    </source>
</evidence>
<evidence type="ECO:0000259" key="10">
    <source>
        <dbReference type="PROSITE" id="PS50222"/>
    </source>
</evidence>
<feature type="compositionally biased region" description="Basic and acidic residues" evidence="8">
    <location>
        <begin position="1541"/>
        <end position="1561"/>
    </location>
</feature>
<evidence type="ECO:0000256" key="3">
    <source>
        <dbReference type="ARBA" id="ARBA00022475"/>
    </source>
</evidence>
<name>A0A3P8SVJ8_AMPPE</name>
<feature type="transmembrane region" description="Helical" evidence="9">
    <location>
        <begin position="848"/>
        <end position="867"/>
    </location>
</feature>
<dbReference type="GO" id="GO:0005248">
    <property type="term" value="F:voltage-gated sodium channel activity"/>
    <property type="evidence" value="ECO:0007669"/>
    <property type="project" value="TreeGrafter"/>
</dbReference>
<keyword evidence="5 9" id="KW-1133">Transmembrane helix</keyword>
<feature type="transmembrane region" description="Helical" evidence="9">
    <location>
        <begin position="102"/>
        <end position="121"/>
    </location>
</feature>
<dbReference type="GO" id="GO:0005509">
    <property type="term" value="F:calcium ion binding"/>
    <property type="evidence" value="ECO:0007669"/>
    <property type="project" value="InterPro"/>
</dbReference>
<dbReference type="Pfam" id="PF00520">
    <property type="entry name" value="Ion_trans"/>
    <property type="match status" value="4"/>
</dbReference>
<dbReference type="Gene3D" id="1.20.120.350">
    <property type="entry name" value="Voltage-gated potassium channels. Chain C"/>
    <property type="match status" value="4"/>
</dbReference>